<dbReference type="AlphaFoldDB" id="A0A8K0PEG3"/>
<evidence type="ECO:0000256" key="1">
    <source>
        <dbReference type="SAM" id="MobiDB-lite"/>
    </source>
</evidence>
<feature type="region of interest" description="Disordered" evidence="1">
    <location>
        <begin position="295"/>
        <end position="356"/>
    </location>
</feature>
<gene>
    <name evidence="2" type="ORF">KVT40_009154</name>
</gene>
<dbReference type="PANTHER" id="PTHR42048:SF1">
    <property type="entry name" value="ARS-BINDING PROTEIN 2"/>
    <property type="match status" value="1"/>
</dbReference>
<feature type="compositionally biased region" description="Low complexity" evidence="1">
    <location>
        <begin position="295"/>
        <end position="307"/>
    </location>
</feature>
<protein>
    <recommendedName>
        <fullName evidence="4">ARS binding protein 2</fullName>
    </recommendedName>
</protein>
<proteinExistence type="predicted"/>
<dbReference type="GO" id="GO:0003688">
    <property type="term" value="F:DNA replication origin binding"/>
    <property type="evidence" value="ECO:0007669"/>
    <property type="project" value="TreeGrafter"/>
</dbReference>
<evidence type="ECO:0008006" key="4">
    <source>
        <dbReference type="Google" id="ProtNLM"/>
    </source>
</evidence>
<dbReference type="Proteomes" id="UP000809789">
    <property type="component" value="Unassembled WGS sequence"/>
</dbReference>
<feature type="region of interest" description="Disordered" evidence="1">
    <location>
        <begin position="375"/>
        <end position="403"/>
    </location>
</feature>
<evidence type="ECO:0000313" key="2">
    <source>
        <dbReference type="EMBL" id="KAG8624178.1"/>
    </source>
</evidence>
<feature type="compositionally biased region" description="Low complexity" evidence="1">
    <location>
        <begin position="384"/>
        <end position="393"/>
    </location>
</feature>
<evidence type="ECO:0000313" key="3">
    <source>
        <dbReference type="Proteomes" id="UP000809789"/>
    </source>
</evidence>
<dbReference type="Pfam" id="PF09441">
    <property type="entry name" value="Abp2"/>
    <property type="match status" value="1"/>
</dbReference>
<accession>A0A8K0PEG3</accession>
<reference evidence="2" key="1">
    <citation type="submission" date="2021-07" db="EMBL/GenBank/DDBJ databases">
        <title>Elsinoe batatas strain:CRI-CJ2 Genome sequencing and assembly.</title>
        <authorList>
            <person name="Huang L."/>
        </authorList>
    </citation>
    <scope>NUCLEOTIDE SEQUENCE</scope>
    <source>
        <strain evidence="2">CRI-CJ2</strain>
    </source>
</reference>
<dbReference type="EMBL" id="JAESVG020000010">
    <property type="protein sequence ID" value="KAG8624178.1"/>
    <property type="molecule type" value="Genomic_DNA"/>
</dbReference>
<feature type="region of interest" description="Disordered" evidence="1">
    <location>
        <begin position="408"/>
        <end position="427"/>
    </location>
</feature>
<dbReference type="PANTHER" id="PTHR42048">
    <property type="entry name" value="ARS-BINDING PROTEIN 2"/>
    <property type="match status" value="1"/>
</dbReference>
<keyword evidence="3" id="KW-1185">Reference proteome</keyword>
<comment type="caution">
    <text evidence="2">The sequence shown here is derived from an EMBL/GenBank/DDBJ whole genome shotgun (WGS) entry which is preliminary data.</text>
</comment>
<name>A0A8K0PEG3_9PEZI</name>
<feature type="compositionally biased region" description="Polar residues" evidence="1">
    <location>
        <begin position="308"/>
        <end position="344"/>
    </location>
</feature>
<organism evidence="2 3">
    <name type="scientific">Elsinoe batatas</name>
    <dbReference type="NCBI Taxonomy" id="2601811"/>
    <lineage>
        <taxon>Eukaryota</taxon>
        <taxon>Fungi</taxon>
        <taxon>Dikarya</taxon>
        <taxon>Ascomycota</taxon>
        <taxon>Pezizomycotina</taxon>
        <taxon>Dothideomycetes</taxon>
        <taxon>Dothideomycetidae</taxon>
        <taxon>Myriangiales</taxon>
        <taxon>Elsinoaceae</taxon>
        <taxon>Elsinoe</taxon>
    </lineage>
</organism>
<dbReference type="OrthoDB" id="2104370at2759"/>
<dbReference type="InterPro" id="IPR018562">
    <property type="entry name" value="ARS-binding_2"/>
</dbReference>
<sequence length="698" mass="77313">MDGLEDIPEQVIIQPVNFAIPRSEVGRELPGRDVTPENITDAYIHFILFCNPAYPDDIDTSALRELFHGPPSSNKKTFETWDIFVLVKRLNDFDGIRTWQQLALELGVDPGIAEDGAGSQRVPQYIVRLKKWMRGSHIDAFFQYLIGKPHEYYQEIPPLSDPHPAEGRDGIQPSEDLALRALDPRLRPKRGRKRLESNMDELPPAQRHTFATLPDSQRANFSTPISALPRSAFPHSAMTDRMPDPWSSISTQFPSALGMSATEPRSAFSAFAADPRMDSMPTPVIANRLNKWNATTGSTSSHSAAGTPMTSLSNRLAPTQSPNINRNMPSPSQARRAQPQVNRPPQSPATSSAAAAATRAASGLGLALDTTYVPPQANMLDQPSSAVSAASTSSRRERQRLQLQVPKHTGPPIRLMTPPAPGQPGQTHEVAHESVETQDERHVQSLLPEPISQDQVEAAYEKLKRTLAGDLLKSEVYGREMQLVGKDARRLATVALERMGLRIGPRLSIESILIASIQLGLAHAIDFEGIMGQGIAFPPTITDKEIRVKRFIVDHDGYEEPTDVDYETSGPGETVKDVHEIVWTVNNGGLQGEMRLKGLELIMEDNMDEEQMDTEKPYNETATLRQLRNQSTVLMSTVRRQHTDPGVEDAQEERDAIAGAGGTTNWREKYFELEKLNKGMHSVLEKAKDKMINVVLDL</sequence>